<dbReference type="GO" id="GO:0004523">
    <property type="term" value="F:RNA-DNA hybrid ribonuclease activity"/>
    <property type="evidence" value="ECO:0007669"/>
    <property type="project" value="InterPro"/>
</dbReference>
<name>A0A2N0QSY1_9GLOM</name>
<protein>
    <recommendedName>
        <fullName evidence="1">RNase H type-1 domain-containing protein</fullName>
    </recommendedName>
</protein>
<dbReference type="AlphaFoldDB" id="A0A2N0QSY1"/>
<dbReference type="PROSITE" id="PS50879">
    <property type="entry name" value="RNASE_H_1"/>
    <property type="match status" value="1"/>
</dbReference>
<proteinExistence type="predicted"/>
<organism evidence="2 3">
    <name type="scientific">Rhizophagus irregularis</name>
    <dbReference type="NCBI Taxonomy" id="588596"/>
    <lineage>
        <taxon>Eukaryota</taxon>
        <taxon>Fungi</taxon>
        <taxon>Fungi incertae sedis</taxon>
        <taxon>Mucoromycota</taxon>
        <taxon>Glomeromycotina</taxon>
        <taxon>Glomeromycetes</taxon>
        <taxon>Glomerales</taxon>
        <taxon>Glomeraceae</taxon>
        <taxon>Rhizophagus</taxon>
    </lineage>
</organism>
<gene>
    <name evidence="2" type="ORF">RhiirA1_477824</name>
</gene>
<evidence type="ECO:0000313" key="3">
    <source>
        <dbReference type="Proteomes" id="UP000232688"/>
    </source>
</evidence>
<dbReference type="Gene3D" id="3.30.420.10">
    <property type="entry name" value="Ribonuclease H-like superfamily/Ribonuclease H"/>
    <property type="match status" value="1"/>
</dbReference>
<reference evidence="2 3" key="1">
    <citation type="submission" date="2017-10" db="EMBL/GenBank/DDBJ databases">
        <title>Extensive intraspecific genome diversity in a model arbuscular mycorrhizal fungus.</title>
        <authorList>
            <person name="Chen E.C.H."/>
            <person name="Morin E."/>
            <person name="Baudet D."/>
            <person name="Noel J."/>
            <person name="Ndikumana S."/>
            <person name="Charron P."/>
            <person name="St-Onge C."/>
            <person name="Giorgi J."/>
            <person name="Grigoriev I.V."/>
            <person name="Roux C."/>
            <person name="Martin F.M."/>
            <person name="Corradi N."/>
        </authorList>
    </citation>
    <scope>NUCLEOTIDE SEQUENCE [LARGE SCALE GENOMIC DNA]</scope>
    <source>
        <strain evidence="2 3">A1</strain>
    </source>
</reference>
<dbReference type="VEuPathDB" id="FungiDB:RhiirA1_477824"/>
<dbReference type="SUPFAM" id="SSF53098">
    <property type="entry name" value="Ribonuclease H-like"/>
    <property type="match status" value="1"/>
</dbReference>
<evidence type="ECO:0000313" key="2">
    <source>
        <dbReference type="EMBL" id="PKC54178.1"/>
    </source>
</evidence>
<accession>A0A2N0QSY1</accession>
<dbReference type="VEuPathDB" id="FungiDB:FUN_023433"/>
<dbReference type="InterPro" id="IPR002156">
    <property type="entry name" value="RNaseH_domain"/>
</dbReference>
<sequence length="838" mass="95092">IEDRLSITAEFYTLNNTQANSAKYILLSSEQFSQTIVFDLFPSPLIQTCTLTLKALALSKSFRFLGVWFCLSASSRFVHDQSTSMVKDMAALLSPKKLLAQHVAYLYNVVLLPRLEFRLQTTLFAESTINRIVSPMLSLIRQKAGLASVTPLSALFTLLPFSIQQAFGQFLSSHVASWQKIFFHPSYKNFANYMITYLQGFLDCDACPSSIDLEPWSHTFSLRTHSLFNSLLFSSRLNITWSLLFRPPRKDLRLAIPLWSILPKDLFISMKNVRKRFCTRFLAQLVTPCGSRLLSWKDLRFLKRVSNKGSVPAWFTYLFNFVVISNSPSFFVLPQFRISNSYTVASIFSIDISRNYLFNPQWTISFNRITNSFLVGRVIITYPAPRNEALISHWIASSVDDLLSEFTACQGCASAILRSSTSKTLLKRCPSEKCFSYVPSSTLIRYPTKPCTYIHADTRSVLLSASLGYAKSLLLFHLFAPVRLFPMNKQVSRISDIQLLSSVSTLYIDGSFLPLSSHSLPSMAYVWTAINSDGFILESHYNTIPSLFSSALRSEIFALLHGLDFLSRNSKITVTTDCAQLISLWSTYVDAPFIPRMLKESNHLLWSSARAIISQKSLEVTLIKVPAHADDSLNNHVDDLAKAAHTNSHLSLQLSALLAPCILYFNSLPVDMNIRKFIGDIFDAKNLLTLALLPRFNFNSSISNIDWACTKFCFNNKKQFFSHQNGRSEFCAFRIKILLDMLPTLTTLQKRKPNVYDTSWLCPQCNSSPETLDHLWTCPYILPEFSPFNTFKTLLLDLRTVYLDKFLSATPLTSLHDSFVAEFTAIDCWIVTLFHLPV</sequence>
<comment type="caution">
    <text evidence="2">The sequence shown here is derived from an EMBL/GenBank/DDBJ whole genome shotgun (WGS) entry which is preliminary data.</text>
</comment>
<dbReference type="VEuPathDB" id="FungiDB:RhiirFUN_014555"/>
<dbReference type="InterPro" id="IPR036397">
    <property type="entry name" value="RNaseH_sf"/>
</dbReference>
<feature type="non-terminal residue" evidence="2">
    <location>
        <position position="1"/>
    </location>
</feature>
<dbReference type="EMBL" id="LLXH01003477">
    <property type="protein sequence ID" value="PKC54178.1"/>
    <property type="molecule type" value="Genomic_DNA"/>
</dbReference>
<feature type="domain" description="RNase H type-1" evidence="1">
    <location>
        <begin position="500"/>
        <end position="646"/>
    </location>
</feature>
<dbReference type="Pfam" id="PF00075">
    <property type="entry name" value="RNase_H"/>
    <property type="match status" value="1"/>
</dbReference>
<dbReference type="VEuPathDB" id="FungiDB:RhiirFUN_007491"/>
<evidence type="ECO:0000259" key="1">
    <source>
        <dbReference type="PROSITE" id="PS50879"/>
    </source>
</evidence>
<dbReference type="Proteomes" id="UP000232688">
    <property type="component" value="Unassembled WGS sequence"/>
</dbReference>
<dbReference type="GO" id="GO:0003676">
    <property type="term" value="F:nucleic acid binding"/>
    <property type="evidence" value="ECO:0007669"/>
    <property type="project" value="InterPro"/>
</dbReference>
<reference evidence="2 3" key="2">
    <citation type="submission" date="2017-10" db="EMBL/GenBank/DDBJ databases">
        <title>Genome analyses suggest a sexual origin of heterokaryosis in a supposedly ancient asexual fungus.</title>
        <authorList>
            <person name="Corradi N."/>
            <person name="Sedzielewska K."/>
            <person name="Noel J."/>
            <person name="Charron P."/>
            <person name="Farinelli L."/>
            <person name="Marton T."/>
            <person name="Kruger M."/>
            <person name="Pelin A."/>
            <person name="Brachmann A."/>
            <person name="Corradi N."/>
        </authorList>
    </citation>
    <scope>NUCLEOTIDE SEQUENCE [LARGE SCALE GENOMIC DNA]</scope>
    <source>
        <strain evidence="2 3">A1</strain>
    </source>
</reference>
<dbReference type="InterPro" id="IPR012337">
    <property type="entry name" value="RNaseH-like_sf"/>
</dbReference>